<dbReference type="InterPro" id="IPR043502">
    <property type="entry name" value="DNA/RNA_pol_sf"/>
</dbReference>
<comment type="caution">
    <text evidence="2">The sequence shown here is derived from an EMBL/GenBank/DDBJ whole genome shotgun (WGS) entry which is preliminary data.</text>
</comment>
<keyword evidence="3" id="KW-1185">Reference proteome</keyword>
<evidence type="ECO:0000256" key="1">
    <source>
        <dbReference type="SAM" id="MobiDB-lite"/>
    </source>
</evidence>
<accession>A0AAV7TMZ7</accession>
<evidence type="ECO:0000313" key="2">
    <source>
        <dbReference type="EMBL" id="KAJ1177615.1"/>
    </source>
</evidence>
<dbReference type="Proteomes" id="UP001066276">
    <property type="component" value="Chromosome 3_2"/>
</dbReference>
<evidence type="ECO:0000313" key="3">
    <source>
        <dbReference type="Proteomes" id="UP001066276"/>
    </source>
</evidence>
<feature type="region of interest" description="Disordered" evidence="1">
    <location>
        <begin position="102"/>
        <end position="124"/>
    </location>
</feature>
<protein>
    <submittedName>
        <fullName evidence="2">Uncharacterized protein</fullName>
    </submittedName>
</protein>
<gene>
    <name evidence="2" type="ORF">NDU88_002868</name>
</gene>
<dbReference type="EMBL" id="JANPWB010000006">
    <property type="protein sequence ID" value="KAJ1177615.1"/>
    <property type="molecule type" value="Genomic_DNA"/>
</dbReference>
<sequence length="217" mass="25060">MAVEQLEEEEDEGKGVLEYTCSLKERIHTLWEEVRRQMERAQEKKKGEYDQSSRVRQLRVGSKALILLPSSDNKAQVTPVTCKLQVPRKRQMSHINPLKEWEEAEEPPATSHAVLQKTDAKPLEITMPPQTKTRAQQTPNIVENPTKQQVRQIEDLISRNKDVFSYIPGRTTLTEHNIQTETGKVIWLRPYRMPKARYQAIEEEVSSMLEGSITEPS</sequence>
<proteinExistence type="predicted"/>
<organism evidence="2 3">
    <name type="scientific">Pleurodeles waltl</name>
    <name type="common">Iberian ribbed newt</name>
    <dbReference type="NCBI Taxonomy" id="8319"/>
    <lineage>
        <taxon>Eukaryota</taxon>
        <taxon>Metazoa</taxon>
        <taxon>Chordata</taxon>
        <taxon>Craniata</taxon>
        <taxon>Vertebrata</taxon>
        <taxon>Euteleostomi</taxon>
        <taxon>Amphibia</taxon>
        <taxon>Batrachia</taxon>
        <taxon>Caudata</taxon>
        <taxon>Salamandroidea</taxon>
        <taxon>Salamandridae</taxon>
        <taxon>Pleurodelinae</taxon>
        <taxon>Pleurodeles</taxon>
    </lineage>
</organism>
<dbReference type="SUPFAM" id="SSF56672">
    <property type="entry name" value="DNA/RNA polymerases"/>
    <property type="match status" value="1"/>
</dbReference>
<reference evidence="2" key="1">
    <citation type="journal article" date="2022" name="bioRxiv">
        <title>Sequencing and chromosome-scale assembly of the giantPleurodeles waltlgenome.</title>
        <authorList>
            <person name="Brown T."/>
            <person name="Elewa A."/>
            <person name="Iarovenko S."/>
            <person name="Subramanian E."/>
            <person name="Araus A.J."/>
            <person name="Petzold A."/>
            <person name="Susuki M."/>
            <person name="Suzuki K.-i.T."/>
            <person name="Hayashi T."/>
            <person name="Toyoda A."/>
            <person name="Oliveira C."/>
            <person name="Osipova E."/>
            <person name="Leigh N.D."/>
            <person name="Simon A."/>
            <person name="Yun M.H."/>
        </authorList>
    </citation>
    <scope>NUCLEOTIDE SEQUENCE</scope>
    <source>
        <strain evidence="2">20211129_DDA</strain>
        <tissue evidence="2">Liver</tissue>
    </source>
</reference>
<name>A0AAV7TMZ7_PLEWA</name>
<dbReference type="AlphaFoldDB" id="A0AAV7TMZ7"/>